<evidence type="ECO:0008006" key="4">
    <source>
        <dbReference type="Google" id="ProtNLM"/>
    </source>
</evidence>
<gene>
    <name evidence="2" type="ORF">ABID29_000536</name>
</gene>
<reference evidence="2 3" key="1">
    <citation type="submission" date="2024-06" db="EMBL/GenBank/DDBJ databases">
        <title>Genomic Encyclopedia of Type Strains, Phase IV (KMG-IV): sequencing the most valuable type-strain genomes for metagenomic binning, comparative biology and taxonomic classification.</title>
        <authorList>
            <person name="Goeker M."/>
        </authorList>
    </citation>
    <scope>NUCLEOTIDE SEQUENCE [LARGE SCALE GENOMIC DNA]</scope>
    <source>
        <strain evidence="2 3">DSM 28303</strain>
    </source>
</reference>
<feature type="chain" id="PRO_5046436012" description="Lipoprotein" evidence="1">
    <location>
        <begin position="19"/>
        <end position="344"/>
    </location>
</feature>
<sequence length="344" mass="38014">MKKLALLLWLPLTFLLVACGKSPKDEFISRLENQYTDKPVAYEMTIKLDDVTSSGVNPMASFIGKEIKATISQDLSEKIVSLHADLSDVNPTLSDFEMVYIGDKAYMTVEPMLGMYGVTSSDLAGKYMDVADAQGSPLPDLGELTPANKENVAFFKEIDSKNFTKSGDKVSLSLTLEELMAFTQKVLETGDEETKELAQQYKAQMETAQGAFTKDSKFVMTVDKKNNAEAVLTMKSAENKEDGMTIKMAINKIDYKAPKVPAEKDIISQEELQQSLMASSGADTTVDYQMSDEEFQEFYTMLETEVSNHTKAELQELIDALSPSLTAEQVKKLEGLLSKTKDAA</sequence>
<keyword evidence="3" id="KW-1185">Reference proteome</keyword>
<evidence type="ECO:0000313" key="3">
    <source>
        <dbReference type="Proteomes" id="UP001549122"/>
    </source>
</evidence>
<name>A0ABV2FFT4_9STRE</name>
<keyword evidence="1" id="KW-0732">Signal</keyword>
<proteinExistence type="predicted"/>
<comment type="caution">
    <text evidence="2">The sequence shown here is derived from an EMBL/GenBank/DDBJ whole genome shotgun (WGS) entry which is preliminary data.</text>
</comment>
<accession>A0ABV2FFT4</accession>
<evidence type="ECO:0000256" key="1">
    <source>
        <dbReference type="SAM" id="SignalP"/>
    </source>
</evidence>
<organism evidence="2 3">
    <name type="scientific">Streptococcus rupicaprae</name>
    <dbReference type="NCBI Taxonomy" id="759619"/>
    <lineage>
        <taxon>Bacteria</taxon>
        <taxon>Bacillati</taxon>
        <taxon>Bacillota</taxon>
        <taxon>Bacilli</taxon>
        <taxon>Lactobacillales</taxon>
        <taxon>Streptococcaceae</taxon>
        <taxon>Streptococcus</taxon>
    </lineage>
</organism>
<feature type="signal peptide" evidence="1">
    <location>
        <begin position="1"/>
        <end position="18"/>
    </location>
</feature>
<dbReference type="RefSeq" id="WP_354364205.1">
    <property type="nucleotide sequence ID" value="NZ_JBEPLO010000004.1"/>
</dbReference>
<evidence type="ECO:0000313" key="2">
    <source>
        <dbReference type="EMBL" id="MET3557426.1"/>
    </source>
</evidence>
<protein>
    <recommendedName>
        <fullName evidence="4">Lipoprotein</fullName>
    </recommendedName>
</protein>
<dbReference type="Proteomes" id="UP001549122">
    <property type="component" value="Unassembled WGS sequence"/>
</dbReference>
<dbReference type="PROSITE" id="PS51257">
    <property type="entry name" value="PROKAR_LIPOPROTEIN"/>
    <property type="match status" value="1"/>
</dbReference>
<dbReference type="EMBL" id="JBEPLO010000004">
    <property type="protein sequence ID" value="MET3557426.1"/>
    <property type="molecule type" value="Genomic_DNA"/>
</dbReference>